<protein>
    <submittedName>
        <fullName evidence="1">Uncharacterized protein</fullName>
    </submittedName>
</protein>
<evidence type="ECO:0000313" key="2">
    <source>
        <dbReference type="Proteomes" id="UP000676996"/>
    </source>
</evidence>
<gene>
    <name evidence="1" type="ORF">J7S20_01605</name>
</gene>
<name>A0A8T4IDX2_9SPHN</name>
<organism evidence="1 2">
    <name type="scientific">Stakelama marina</name>
    <dbReference type="NCBI Taxonomy" id="2826939"/>
    <lineage>
        <taxon>Bacteria</taxon>
        <taxon>Pseudomonadati</taxon>
        <taxon>Pseudomonadota</taxon>
        <taxon>Alphaproteobacteria</taxon>
        <taxon>Sphingomonadales</taxon>
        <taxon>Sphingomonadaceae</taxon>
        <taxon>Stakelama</taxon>
    </lineage>
</organism>
<accession>A0A8T4IDX2</accession>
<dbReference type="AlphaFoldDB" id="A0A8T4IDX2"/>
<dbReference type="RefSeq" id="WP_284052484.1">
    <property type="nucleotide sequence ID" value="NZ_JAGRQC010000001.1"/>
</dbReference>
<evidence type="ECO:0000313" key="1">
    <source>
        <dbReference type="EMBL" id="MBR0551195.1"/>
    </source>
</evidence>
<dbReference type="Proteomes" id="UP000676996">
    <property type="component" value="Unassembled WGS sequence"/>
</dbReference>
<sequence>MTHYDRSSWAIFANDDQLFVSLARAQIDLQRLSAVNCPQQRNPFLTDFPCAHRYRLHHGK</sequence>
<comment type="caution">
    <text evidence="1">The sequence shown here is derived from an EMBL/GenBank/DDBJ whole genome shotgun (WGS) entry which is preliminary data.</text>
</comment>
<reference evidence="1" key="1">
    <citation type="submission" date="2021-04" db="EMBL/GenBank/DDBJ databases">
        <title>Ouciella asimina sp. nov., isolated from the surface seawater in the hydrothermal field of Okinawa Trough.</title>
        <authorList>
            <person name="Shuang W."/>
        </authorList>
    </citation>
    <scope>NUCLEOTIDE SEQUENCE</scope>
    <source>
        <strain evidence="1">LXI357</strain>
    </source>
</reference>
<dbReference type="EMBL" id="JAGRQC010000001">
    <property type="protein sequence ID" value="MBR0551195.1"/>
    <property type="molecule type" value="Genomic_DNA"/>
</dbReference>
<proteinExistence type="predicted"/>
<keyword evidence="2" id="KW-1185">Reference proteome</keyword>